<keyword evidence="3 6" id="KW-0812">Transmembrane</keyword>
<keyword evidence="9" id="KW-1185">Reference proteome</keyword>
<evidence type="ECO:0000256" key="2">
    <source>
        <dbReference type="ARBA" id="ARBA00008573"/>
    </source>
</evidence>
<evidence type="ECO:0000256" key="7">
    <source>
        <dbReference type="SAM" id="MobiDB-lite"/>
    </source>
</evidence>
<feature type="compositionally biased region" description="Pro residues" evidence="7">
    <location>
        <begin position="156"/>
        <end position="171"/>
    </location>
</feature>
<feature type="compositionally biased region" description="Low complexity" evidence="7">
    <location>
        <begin position="343"/>
        <end position="361"/>
    </location>
</feature>
<feature type="compositionally biased region" description="Basic and acidic residues" evidence="7">
    <location>
        <begin position="234"/>
        <end position="251"/>
    </location>
</feature>
<name>A0A317XIC0_9BASI</name>
<proteinExistence type="inferred from homology"/>
<evidence type="ECO:0000313" key="9">
    <source>
        <dbReference type="Proteomes" id="UP000246740"/>
    </source>
</evidence>
<comment type="subcellular location">
    <subcellularLocation>
        <location evidence="1 6">Membrane</location>
        <topology evidence="1 6">Multi-pass membrane protein</topology>
    </subcellularLocation>
</comment>
<evidence type="ECO:0000256" key="1">
    <source>
        <dbReference type="ARBA" id="ARBA00004141"/>
    </source>
</evidence>
<gene>
    <name evidence="8" type="ORF">BCV70DRAFT_202207</name>
</gene>
<dbReference type="PANTHER" id="PTHR12300">
    <property type="entry name" value="HVA22-LIKE PROTEINS"/>
    <property type="match status" value="1"/>
</dbReference>
<feature type="region of interest" description="Disordered" evidence="7">
    <location>
        <begin position="316"/>
        <end position="381"/>
    </location>
</feature>
<dbReference type="Proteomes" id="UP000246740">
    <property type="component" value="Unassembled WGS sequence"/>
</dbReference>
<feature type="compositionally biased region" description="Low complexity" evidence="7">
    <location>
        <begin position="212"/>
        <end position="233"/>
    </location>
</feature>
<evidence type="ECO:0000256" key="6">
    <source>
        <dbReference type="RuleBase" id="RU362006"/>
    </source>
</evidence>
<keyword evidence="4 6" id="KW-1133">Transmembrane helix</keyword>
<dbReference type="InterPro" id="IPR004345">
    <property type="entry name" value="TB2_DP1_HVA22"/>
</dbReference>
<feature type="region of interest" description="Disordered" evidence="7">
    <location>
        <begin position="212"/>
        <end position="298"/>
    </location>
</feature>
<evidence type="ECO:0000256" key="5">
    <source>
        <dbReference type="ARBA" id="ARBA00023136"/>
    </source>
</evidence>
<sequence>MALLLLHLPTLALNAVTTLVYPLYSSYKAVTDSSTSLAQMEVWLVYWSVYACWTLFESLFGFLWSWIPFYYELRLLFNLWLVAPQTRGATYIYVNHLHPFLQSNQTQIDSIVSDAKHTLKARAEELLGGMWNFGASSSDAAAPPPMAGKGNARHQPPGPGPLGNAPAPPTQHNPAQAPLSLLGGLVKQYAPIAIAGAKSLFDSSGNASLAAYSVPPSGPSSSSSAAATAAAGPLDERKRQEAANRRRELERQLAALDASGAASSSSSSSGDESGEVPVTVMGNPAPSRATPASLRQRTLGARMTVKNNLGESYDLLDQADVPPSSPAPANHLDPNRGSPLPRPRSSWIPWSPSPNPNLSSPATNQRSTSGPPVPGKPFKRN</sequence>
<feature type="compositionally biased region" description="Low complexity" evidence="7">
    <location>
        <begin position="252"/>
        <end position="271"/>
    </location>
</feature>
<dbReference type="EMBL" id="KZ819200">
    <property type="protein sequence ID" value="PWY98034.1"/>
    <property type="molecule type" value="Genomic_DNA"/>
</dbReference>
<feature type="region of interest" description="Disordered" evidence="7">
    <location>
        <begin position="140"/>
        <end position="177"/>
    </location>
</feature>
<dbReference type="OrthoDB" id="434647at2759"/>
<evidence type="ECO:0000256" key="4">
    <source>
        <dbReference type="ARBA" id="ARBA00022989"/>
    </source>
</evidence>
<dbReference type="AlphaFoldDB" id="A0A317XIC0"/>
<reference evidence="8 9" key="1">
    <citation type="journal article" date="2018" name="Mol. Biol. Evol.">
        <title>Broad Genomic Sampling Reveals a Smut Pathogenic Ancestry of the Fungal Clade Ustilaginomycotina.</title>
        <authorList>
            <person name="Kijpornyongpan T."/>
            <person name="Mondo S.J."/>
            <person name="Barry K."/>
            <person name="Sandor L."/>
            <person name="Lee J."/>
            <person name="Lipzen A."/>
            <person name="Pangilinan J."/>
            <person name="LaButti K."/>
            <person name="Hainaut M."/>
            <person name="Henrissat B."/>
            <person name="Grigoriev I.V."/>
            <person name="Spatafora J.W."/>
            <person name="Aime M.C."/>
        </authorList>
    </citation>
    <scope>NUCLEOTIDE SEQUENCE [LARGE SCALE GENOMIC DNA]</scope>
    <source>
        <strain evidence="8 9">MCA 3645</strain>
    </source>
</reference>
<evidence type="ECO:0000256" key="3">
    <source>
        <dbReference type="ARBA" id="ARBA00022692"/>
    </source>
</evidence>
<evidence type="ECO:0000313" key="8">
    <source>
        <dbReference type="EMBL" id="PWY98034.1"/>
    </source>
</evidence>
<dbReference type="Pfam" id="PF03134">
    <property type="entry name" value="TB2_DP1_HVA22"/>
    <property type="match status" value="1"/>
</dbReference>
<organism evidence="8 9">
    <name type="scientific">Testicularia cyperi</name>
    <dbReference type="NCBI Taxonomy" id="1882483"/>
    <lineage>
        <taxon>Eukaryota</taxon>
        <taxon>Fungi</taxon>
        <taxon>Dikarya</taxon>
        <taxon>Basidiomycota</taxon>
        <taxon>Ustilaginomycotina</taxon>
        <taxon>Ustilaginomycetes</taxon>
        <taxon>Ustilaginales</taxon>
        <taxon>Anthracoideaceae</taxon>
        <taxon>Testicularia</taxon>
    </lineage>
</organism>
<dbReference type="InParanoid" id="A0A317XIC0"/>
<comment type="similarity">
    <text evidence="2 6">Belongs to the DP1 family.</text>
</comment>
<dbReference type="GO" id="GO:0016020">
    <property type="term" value="C:membrane"/>
    <property type="evidence" value="ECO:0007669"/>
    <property type="project" value="UniProtKB-SubCell"/>
</dbReference>
<feature type="transmembrane region" description="Helical" evidence="6">
    <location>
        <begin position="42"/>
        <end position="67"/>
    </location>
</feature>
<protein>
    <recommendedName>
        <fullName evidence="6">Protein YOP1</fullName>
    </recommendedName>
</protein>
<keyword evidence="5 6" id="KW-0472">Membrane</keyword>
<dbReference type="PANTHER" id="PTHR12300:SF161">
    <property type="entry name" value="RECEPTOR EXPRESSION-ENHANCING PROTEIN"/>
    <property type="match status" value="1"/>
</dbReference>
<accession>A0A317XIC0</accession>
<comment type="caution">
    <text evidence="6">Lacks conserved residue(s) required for the propagation of feature annotation.</text>
</comment>